<sequence>MGGKLEAEVDGASMFKIDILAEHHGASQIGKELLPCGHLLVTLVKD</sequence>
<gene>
    <name evidence="1" type="ORF">DFE_2959</name>
</gene>
<organism evidence="1 2">
    <name type="scientific">Desulfovibrio ferrophilus</name>
    <dbReference type="NCBI Taxonomy" id="241368"/>
    <lineage>
        <taxon>Bacteria</taxon>
        <taxon>Pseudomonadati</taxon>
        <taxon>Thermodesulfobacteriota</taxon>
        <taxon>Desulfovibrionia</taxon>
        <taxon>Desulfovibrionales</taxon>
        <taxon>Desulfovibrionaceae</taxon>
        <taxon>Desulfovibrio</taxon>
    </lineage>
</organism>
<name>A0A2Z6B2L5_9BACT</name>
<dbReference type="KEGG" id="dfl:DFE_2959"/>
<protein>
    <submittedName>
        <fullName evidence="1">PHD and RING finger domain protein, putative</fullName>
    </submittedName>
</protein>
<dbReference type="RefSeq" id="WP_172961778.1">
    <property type="nucleotide sequence ID" value="NZ_AP017378.1"/>
</dbReference>
<proteinExistence type="predicted"/>
<evidence type="ECO:0000313" key="2">
    <source>
        <dbReference type="Proteomes" id="UP000269883"/>
    </source>
</evidence>
<keyword evidence="2" id="KW-1185">Reference proteome</keyword>
<dbReference type="AlphaFoldDB" id="A0A2Z6B2L5"/>
<reference evidence="1 2" key="1">
    <citation type="journal article" date="2018" name="Sci. Adv.">
        <title>Multi-heme cytochromes provide a pathway for survival in energy-limited environments.</title>
        <authorList>
            <person name="Deng X."/>
            <person name="Dohmae N."/>
            <person name="Nealson K.H."/>
            <person name="Hashimoto K."/>
            <person name="Okamoto A."/>
        </authorList>
    </citation>
    <scope>NUCLEOTIDE SEQUENCE [LARGE SCALE GENOMIC DNA]</scope>
    <source>
        <strain evidence="1 2">IS5</strain>
    </source>
</reference>
<dbReference type="EMBL" id="AP017378">
    <property type="protein sequence ID" value="BBD09685.1"/>
    <property type="molecule type" value="Genomic_DNA"/>
</dbReference>
<evidence type="ECO:0000313" key="1">
    <source>
        <dbReference type="EMBL" id="BBD09685.1"/>
    </source>
</evidence>
<accession>A0A2Z6B2L5</accession>
<dbReference type="Proteomes" id="UP000269883">
    <property type="component" value="Chromosome"/>
</dbReference>